<evidence type="ECO:0008006" key="4">
    <source>
        <dbReference type="Google" id="ProtNLM"/>
    </source>
</evidence>
<dbReference type="RefSeq" id="XP_066803737.1">
    <property type="nucleotide sequence ID" value="XM_066946236.1"/>
</dbReference>
<feature type="region of interest" description="Disordered" evidence="1">
    <location>
        <begin position="41"/>
        <end position="173"/>
    </location>
</feature>
<keyword evidence="3" id="KW-1185">Reference proteome</keyword>
<accession>A0AAW0YPU1</accession>
<feature type="compositionally biased region" description="Polar residues" evidence="1">
    <location>
        <begin position="54"/>
        <end position="68"/>
    </location>
</feature>
<evidence type="ECO:0000256" key="1">
    <source>
        <dbReference type="SAM" id="MobiDB-lite"/>
    </source>
</evidence>
<dbReference type="KEGG" id="kne:92180385"/>
<dbReference type="Proteomes" id="UP001388673">
    <property type="component" value="Unassembled WGS sequence"/>
</dbReference>
<dbReference type="EMBL" id="JBCAWK010000005">
    <property type="protein sequence ID" value="KAK8858896.1"/>
    <property type="molecule type" value="Genomic_DNA"/>
</dbReference>
<dbReference type="GeneID" id="92180385"/>
<evidence type="ECO:0000313" key="3">
    <source>
        <dbReference type="Proteomes" id="UP001388673"/>
    </source>
</evidence>
<sequence length="306" mass="33032">MQQWTSSSPLWPKAFSHPHPPFDPWVTPSRDYPAHGTWIYDLPASTPKDDSHDLTSASDPLTTACSSESFPFFPPTPASLPPAFTPFLSVAQPDSSSPEPVSTGAEAARDDSKSVHLEKARRVRKTKKRRADEDGTSAQQTKKRTRGPCRAYRKGAEKARGPPSWWTAPKGSTDLNQLTAASSTTVAHPFSATPTATLPSLPASSPCLPLSTDPCHPSIALFDQWLYEGRHEISSMVPQPSSDGSRDGSIATPPPSFAALNFDLDAIFPMPEGDEADLSFLATLAGRGSQTEDSFSNLNYHGGRKE</sequence>
<gene>
    <name evidence="2" type="ORF">IAR55_003127</name>
</gene>
<feature type="compositionally biased region" description="Pro residues" evidence="1">
    <location>
        <begin position="72"/>
        <end position="84"/>
    </location>
</feature>
<name>A0AAW0YPU1_9TREE</name>
<proteinExistence type="predicted"/>
<protein>
    <recommendedName>
        <fullName evidence="4">BZIP domain-containing protein</fullName>
    </recommendedName>
</protein>
<comment type="caution">
    <text evidence="2">The sequence shown here is derived from an EMBL/GenBank/DDBJ whole genome shotgun (WGS) entry which is preliminary data.</text>
</comment>
<feature type="compositionally biased region" description="Basic residues" evidence="1">
    <location>
        <begin position="141"/>
        <end position="153"/>
    </location>
</feature>
<reference evidence="2 3" key="1">
    <citation type="journal article" date="2024" name="bioRxiv">
        <title>Comparative genomics of Cryptococcus and Kwoniella reveals pathogenesis evolution and contrasting karyotype dynamics via intercentromeric recombination or chromosome fusion.</title>
        <authorList>
            <person name="Coelho M.A."/>
            <person name="David-Palma M."/>
            <person name="Shea T."/>
            <person name="Bowers K."/>
            <person name="McGinley-Smith S."/>
            <person name="Mohammad A.W."/>
            <person name="Gnirke A."/>
            <person name="Yurkov A.M."/>
            <person name="Nowrousian M."/>
            <person name="Sun S."/>
            <person name="Cuomo C.A."/>
            <person name="Heitman J."/>
        </authorList>
    </citation>
    <scope>NUCLEOTIDE SEQUENCE [LARGE SCALE GENOMIC DNA]</scope>
    <source>
        <strain evidence="2 3">CBS 13917</strain>
    </source>
</reference>
<organism evidence="2 3">
    <name type="scientific">Kwoniella newhampshirensis</name>
    <dbReference type="NCBI Taxonomy" id="1651941"/>
    <lineage>
        <taxon>Eukaryota</taxon>
        <taxon>Fungi</taxon>
        <taxon>Dikarya</taxon>
        <taxon>Basidiomycota</taxon>
        <taxon>Agaricomycotina</taxon>
        <taxon>Tremellomycetes</taxon>
        <taxon>Tremellales</taxon>
        <taxon>Cryptococcaceae</taxon>
        <taxon>Kwoniella</taxon>
    </lineage>
</organism>
<evidence type="ECO:0000313" key="2">
    <source>
        <dbReference type="EMBL" id="KAK8858896.1"/>
    </source>
</evidence>
<feature type="compositionally biased region" description="Basic and acidic residues" evidence="1">
    <location>
        <begin position="107"/>
        <end position="120"/>
    </location>
</feature>
<dbReference type="AlphaFoldDB" id="A0AAW0YPU1"/>